<organism evidence="1 2">
    <name type="scientific">Candidatus Cryptobacteroides merdigallinarum</name>
    <dbReference type="NCBI Taxonomy" id="2840770"/>
    <lineage>
        <taxon>Bacteria</taxon>
        <taxon>Pseudomonadati</taxon>
        <taxon>Bacteroidota</taxon>
        <taxon>Bacteroidia</taxon>
        <taxon>Bacteroidales</taxon>
        <taxon>Candidatus Cryptobacteroides</taxon>
    </lineage>
</organism>
<dbReference type="Proteomes" id="UP000810252">
    <property type="component" value="Unassembled WGS sequence"/>
</dbReference>
<evidence type="ECO:0000313" key="1">
    <source>
        <dbReference type="EMBL" id="MBO8449093.1"/>
    </source>
</evidence>
<name>A0A9D9ELD8_9BACT</name>
<evidence type="ECO:0000313" key="2">
    <source>
        <dbReference type="Proteomes" id="UP000810252"/>
    </source>
</evidence>
<sequence length="117" mass="13032">MLEITVIGQVIDRPKVVRVEGRDRLLFTVRAENSPRDKTRSSFDFRVLAGSRSLLDRLSVGTEIFVTGLLSLGMGNSGGRGRPDAEIQAMVLCVMDRRWQEDTVMELAGRTIPLQSI</sequence>
<dbReference type="AlphaFoldDB" id="A0A9D9ELD8"/>
<reference evidence="1" key="2">
    <citation type="journal article" date="2021" name="PeerJ">
        <title>Extensive microbial diversity within the chicken gut microbiome revealed by metagenomics and culture.</title>
        <authorList>
            <person name="Gilroy R."/>
            <person name="Ravi A."/>
            <person name="Getino M."/>
            <person name="Pursley I."/>
            <person name="Horton D.L."/>
            <person name="Alikhan N.F."/>
            <person name="Baker D."/>
            <person name="Gharbi K."/>
            <person name="Hall N."/>
            <person name="Watson M."/>
            <person name="Adriaenssens E.M."/>
            <person name="Foster-Nyarko E."/>
            <person name="Jarju S."/>
            <person name="Secka A."/>
            <person name="Antonio M."/>
            <person name="Oren A."/>
            <person name="Chaudhuri R.R."/>
            <person name="La Ragione R."/>
            <person name="Hildebrand F."/>
            <person name="Pallen M.J."/>
        </authorList>
    </citation>
    <scope>NUCLEOTIDE SEQUENCE</scope>
    <source>
        <strain evidence="1">20514</strain>
    </source>
</reference>
<dbReference type="EMBL" id="JADIMQ010000107">
    <property type="protein sequence ID" value="MBO8449093.1"/>
    <property type="molecule type" value="Genomic_DNA"/>
</dbReference>
<accession>A0A9D9ELD8</accession>
<reference evidence="1" key="1">
    <citation type="submission" date="2020-10" db="EMBL/GenBank/DDBJ databases">
        <authorList>
            <person name="Gilroy R."/>
        </authorList>
    </citation>
    <scope>NUCLEOTIDE SEQUENCE</scope>
    <source>
        <strain evidence="1">20514</strain>
    </source>
</reference>
<gene>
    <name evidence="1" type="ORF">IAC29_07480</name>
</gene>
<protein>
    <submittedName>
        <fullName evidence="1">Uncharacterized protein</fullName>
    </submittedName>
</protein>
<comment type="caution">
    <text evidence="1">The sequence shown here is derived from an EMBL/GenBank/DDBJ whole genome shotgun (WGS) entry which is preliminary data.</text>
</comment>
<proteinExistence type="predicted"/>